<dbReference type="AlphaFoldDB" id="A0AAT9P0F3"/>
<evidence type="ECO:0000313" key="1">
    <source>
        <dbReference type="EMBL" id="QYA31958.1"/>
    </source>
</evidence>
<protein>
    <submittedName>
        <fullName evidence="1">Uncharacterized protein</fullName>
    </submittedName>
</protein>
<organism evidence="1">
    <name type="scientific">Macrococcus psychrotolerans</name>
    <dbReference type="NCBI Taxonomy" id="3039389"/>
    <lineage>
        <taxon>Bacteria</taxon>
        <taxon>Bacillati</taxon>
        <taxon>Bacillota</taxon>
        <taxon>Bacilli</taxon>
        <taxon>Bacillales</taxon>
        <taxon>Staphylococcaceae</taxon>
        <taxon>Macrococcus</taxon>
    </lineage>
</organism>
<accession>A0AAT9P0F3</accession>
<sequence length="96" mass="11246">MKELQCIIIDEITYDILKDEYQECKFSLTDVGVEDAKTKLYHMLYKNNLITEDNRRDVSLLPIEEILNEGVENEPAKVYSIIFEIGDLSESPQFKR</sequence>
<proteinExistence type="predicted"/>
<dbReference type="EMBL" id="CP079955">
    <property type="protein sequence ID" value="QYA31958.1"/>
    <property type="molecule type" value="Genomic_DNA"/>
</dbReference>
<gene>
    <name evidence="1" type="ORF">KYI10_06045</name>
</gene>
<name>A0AAT9P0F3_9STAP</name>
<reference evidence="1" key="1">
    <citation type="submission" date="2021-07" db="EMBL/GenBank/DDBJ databases">
        <title>Prevalence and characterization of methicillin-resistant Macrococcus spp. in food producing animals and meat in Switzerland in 2019.</title>
        <authorList>
            <person name="Keller J.E."/>
            <person name="Schwendener S."/>
            <person name="Neuenschwander J."/>
            <person name="Overesch G."/>
            <person name="Perreten V."/>
        </authorList>
    </citation>
    <scope>NUCLEOTIDE SEQUENCE</scope>
    <source>
        <strain evidence="1">19Msa1099</strain>
    </source>
</reference>